<dbReference type="PANTHER" id="PTHR33116:SF86">
    <property type="entry name" value="REVERSE TRANSCRIPTASE DOMAIN-CONTAINING PROTEIN"/>
    <property type="match status" value="1"/>
</dbReference>
<dbReference type="PANTHER" id="PTHR33116">
    <property type="entry name" value="REVERSE TRANSCRIPTASE ZINC-BINDING DOMAIN-CONTAINING PROTEIN-RELATED-RELATED"/>
    <property type="match status" value="1"/>
</dbReference>
<reference evidence="1" key="2">
    <citation type="journal article" date="2024" name="Plant">
        <title>Genomic evolution and insights into agronomic trait innovations of Sesamum species.</title>
        <authorList>
            <person name="Miao H."/>
            <person name="Wang L."/>
            <person name="Qu L."/>
            <person name="Liu H."/>
            <person name="Sun Y."/>
            <person name="Le M."/>
            <person name="Wang Q."/>
            <person name="Wei S."/>
            <person name="Zheng Y."/>
            <person name="Lin W."/>
            <person name="Duan Y."/>
            <person name="Cao H."/>
            <person name="Xiong S."/>
            <person name="Wang X."/>
            <person name="Wei L."/>
            <person name="Li C."/>
            <person name="Ma Q."/>
            <person name="Ju M."/>
            <person name="Zhao R."/>
            <person name="Li G."/>
            <person name="Mu C."/>
            <person name="Tian Q."/>
            <person name="Mei H."/>
            <person name="Zhang T."/>
            <person name="Gao T."/>
            <person name="Zhang H."/>
        </authorList>
    </citation>
    <scope>NUCLEOTIDE SEQUENCE</scope>
    <source>
        <strain evidence="1">KEN1</strain>
    </source>
</reference>
<organism evidence="1">
    <name type="scientific">Sesamum latifolium</name>
    <dbReference type="NCBI Taxonomy" id="2727402"/>
    <lineage>
        <taxon>Eukaryota</taxon>
        <taxon>Viridiplantae</taxon>
        <taxon>Streptophyta</taxon>
        <taxon>Embryophyta</taxon>
        <taxon>Tracheophyta</taxon>
        <taxon>Spermatophyta</taxon>
        <taxon>Magnoliopsida</taxon>
        <taxon>eudicotyledons</taxon>
        <taxon>Gunneridae</taxon>
        <taxon>Pentapetalae</taxon>
        <taxon>asterids</taxon>
        <taxon>lamiids</taxon>
        <taxon>Lamiales</taxon>
        <taxon>Pedaliaceae</taxon>
        <taxon>Sesamum</taxon>
    </lineage>
</organism>
<name>A0AAW2XI60_9LAMI</name>
<dbReference type="EMBL" id="JACGWN010000004">
    <property type="protein sequence ID" value="KAL0453471.1"/>
    <property type="molecule type" value="Genomic_DNA"/>
</dbReference>
<reference evidence="1" key="1">
    <citation type="submission" date="2020-06" db="EMBL/GenBank/DDBJ databases">
        <authorList>
            <person name="Li T."/>
            <person name="Hu X."/>
            <person name="Zhang T."/>
            <person name="Song X."/>
            <person name="Zhang H."/>
            <person name="Dai N."/>
            <person name="Sheng W."/>
            <person name="Hou X."/>
            <person name="Wei L."/>
        </authorList>
    </citation>
    <scope>NUCLEOTIDE SEQUENCE</scope>
    <source>
        <strain evidence="1">KEN1</strain>
        <tissue evidence="1">Leaf</tissue>
    </source>
</reference>
<proteinExistence type="predicted"/>
<sequence length="367" mass="41497">MVDDLLQPFTEEEITNALFQMSPLKSGPDGMPQIFFHKFWNIHSKDVIKCTLSLLNNLELLHELNRTAIVLIPKCNRAENLTQFLPIILYNVVYKIDSKALANRIKPILDKIISPTQAAFAPRRLITDYVLIAYEGDPLSPYPFLLCTEALSSLIHRAEAEGRIDGVAISRRAPPISHLLFADVTLLCFQATKEAMECIGEILQCYGRASGQEVNLQKSTAVFSCNIQSDQQDNLSAILGIRREEAHDKYLGLPSLVGKSRRAVFSSIRDRVWTRIQGWGDKLLSQAGKSILIKSVLQSIPTYAMGCFRLPLSLINELHSMTADCLWHHRDERKIHWLAWRKFCTQKKYGGLGFRDLKAFNAAMLAK</sequence>
<evidence type="ECO:0000313" key="1">
    <source>
        <dbReference type="EMBL" id="KAL0453471.1"/>
    </source>
</evidence>
<dbReference type="AlphaFoldDB" id="A0AAW2XI60"/>
<dbReference type="CDD" id="cd01650">
    <property type="entry name" value="RT_nLTR_like"/>
    <property type="match status" value="1"/>
</dbReference>
<comment type="caution">
    <text evidence="1">The sequence shown here is derived from an EMBL/GenBank/DDBJ whole genome shotgun (WGS) entry which is preliminary data.</text>
</comment>
<protein>
    <submittedName>
        <fullName evidence="1">Mitochondrial protein</fullName>
    </submittedName>
</protein>
<accession>A0AAW2XI60</accession>
<gene>
    <name evidence="1" type="ORF">Slati_1325200</name>
</gene>